<feature type="domain" description="Putative plant transposon protein" evidence="1">
    <location>
        <begin position="188"/>
        <end position="249"/>
    </location>
</feature>
<dbReference type="Pfam" id="PF20167">
    <property type="entry name" value="Transposase_32"/>
    <property type="match status" value="1"/>
</dbReference>
<dbReference type="PaxDb" id="4113-PGSC0003DMT400093915"/>
<name>M1DT02_SOLTU</name>
<reference evidence="2" key="2">
    <citation type="submission" date="2015-06" db="UniProtKB">
        <authorList>
            <consortium name="EnsemblPlants"/>
        </authorList>
    </citation>
    <scope>IDENTIFICATION</scope>
    <source>
        <strain evidence="2">DM1-3 516 R44</strain>
    </source>
</reference>
<proteinExistence type="predicted"/>
<dbReference type="InterPro" id="IPR046796">
    <property type="entry name" value="Transposase_32_dom"/>
</dbReference>
<reference evidence="3" key="1">
    <citation type="journal article" date="2011" name="Nature">
        <title>Genome sequence and analysis of the tuber crop potato.</title>
        <authorList>
            <consortium name="The Potato Genome Sequencing Consortium"/>
        </authorList>
    </citation>
    <scope>NUCLEOTIDE SEQUENCE [LARGE SCALE GENOMIC DNA]</scope>
    <source>
        <strain evidence="3">cv. DM1-3 516 R44</strain>
    </source>
</reference>
<accession>M1DT02</accession>
<evidence type="ECO:0000313" key="2">
    <source>
        <dbReference type="EnsemblPlants" id="PGSC0003DMT400093915"/>
    </source>
</evidence>
<dbReference type="Gramene" id="PGSC0003DMT400093915">
    <property type="protein sequence ID" value="PGSC0003DMT400093915"/>
    <property type="gene ID" value="PGSC0003DMG400043486"/>
</dbReference>
<dbReference type="InParanoid" id="M1DT02"/>
<evidence type="ECO:0000313" key="3">
    <source>
        <dbReference type="Proteomes" id="UP000011115"/>
    </source>
</evidence>
<dbReference type="PANTHER" id="PTHR33180">
    <property type="entry name" value="PHOTOSYSTEM II CP43 REACTION CENTER PROTEIN"/>
    <property type="match status" value="1"/>
</dbReference>
<dbReference type="EnsemblPlants" id="PGSC0003DMT400093915">
    <property type="protein sequence ID" value="PGSC0003DMT400093915"/>
    <property type="gene ID" value="PGSC0003DMG400043486"/>
</dbReference>
<protein>
    <recommendedName>
        <fullName evidence="1">Putative plant transposon protein domain-containing protein</fullName>
    </recommendedName>
</protein>
<keyword evidence="3" id="KW-1185">Reference proteome</keyword>
<dbReference type="PANTHER" id="PTHR33180:SF31">
    <property type="entry name" value="POLYPROTEIN PROTEIN"/>
    <property type="match status" value="1"/>
</dbReference>
<sequence>MSPGGLSRLPYAIAAQLLDHLAKTNKETEKDQILATLLTQLDLVAKKILELEAPDNKNDRYIPLHKRINPKVYEGGQIEDILSLILHKVEEHDKLLNEIKENVSLLNEMTAYHSIYVQLLDAQIDMARTNLDMQLRKRARGITITKEELILLRREGKSLQREEKLLSMEGLEGRYSSVREILQWHISQTFTRPRGPYIPSWVREFYIAYGDLVPKSKKKASEFRPIKSIMVRGVEVGCCSDIINDVLERATGFEHDSECLGTET</sequence>
<evidence type="ECO:0000259" key="1">
    <source>
        <dbReference type="Pfam" id="PF20167"/>
    </source>
</evidence>
<dbReference type="AlphaFoldDB" id="M1DT02"/>
<dbReference type="HOGENOM" id="CLU_1055259_0_0_1"/>
<organism evidence="2 3">
    <name type="scientific">Solanum tuberosum</name>
    <name type="common">Potato</name>
    <dbReference type="NCBI Taxonomy" id="4113"/>
    <lineage>
        <taxon>Eukaryota</taxon>
        <taxon>Viridiplantae</taxon>
        <taxon>Streptophyta</taxon>
        <taxon>Embryophyta</taxon>
        <taxon>Tracheophyta</taxon>
        <taxon>Spermatophyta</taxon>
        <taxon>Magnoliopsida</taxon>
        <taxon>eudicotyledons</taxon>
        <taxon>Gunneridae</taxon>
        <taxon>Pentapetalae</taxon>
        <taxon>asterids</taxon>
        <taxon>lamiids</taxon>
        <taxon>Solanales</taxon>
        <taxon>Solanaceae</taxon>
        <taxon>Solanoideae</taxon>
        <taxon>Solaneae</taxon>
        <taxon>Solanum</taxon>
    </lineage>
</organism>
<dbReference type="Proteomes" id="UP000011115">
    <property type="component" value="Unassembled WGS sequence"/>
</dbReference>